<evidence type="ECO:0000256" key="1">
    <source>
        <dbReference type="SAM" id="MobiDB-lite"/>
    </source>
</evidence>
<protein>
    <submittedName>
        <fullName evidence="2">Uncharacterized protein</fullName>
    </submittedName>
</protein>
<organism evidence="2 3">
    <name type="scientific">Caerostris extrusa</name>
    <name type="common">Bark spider</name>
    <name type="synonym">Caerostris bankana</name>
    <dbReference type="NCBI Taxonomy" id="172846"/>
    <lineage>
        <taxon>Eukaryota</taxon>
        <taxon>Metazoa</taxon>
        <taxon>Ecdysozoa</taxon>
        <taxon>Arthropoda</taxon>
        <taxon>Chelicerata</taxon>
        <taxon>Arachnida</taxon>
        <taxon>Araneae</taxon>
        <taxon>Araneomorphae</taxon>
        <taxon>Entelegynae</taxon>
        <taxon>Araneoidea</taxon>
        <taxon>Araneidae</taxon>
        <taxon>Caerostris</taxon>
    </lineage>
</organism>
<evidence type="ECO:0000313" key="2">
    <source>
        <dbReference type="EMBL" id="GIY92122.1"/>
    </source>
</evidence>
<gene>
    <name evidence="2" type="ORF">CEXT_358561</name>
</gene>
<feature type="region of interest" description="Disordered" evidence="1">
    <location>
        <begin position="67"/>
        <end position="93"/>
    </location>
</feature>
<evidence type="ECO:0000313" key="3">
    <source>
        <dbReference type="Proteomes" id="UP001054945"/>
    </source>
</evidence>
<keyword evidence="3" id="KW-1185">Reference proteome</keyword>
<dbReference type="EMBL" id="BPLR01017501">
    <property type="protein sequence ID" value="GIY92122.1"/>
    <property type="molecule type" value="Genomic_DNA"/>
</dbReference>
<sequence length="93" mass="10672">MEALIFYSPNPLLIKTFHSLNREASSYLKDKNIALFKPSSNILPSKRPEIQAGGELLQSTNGTMEIPNRAHQFNDDGREQRSLRFRTKHSFPK</sequence>
<proteinExistence type="predicted"/>
<feature type="compositionally biased region" description="Basic residues" evidence="1">
    <location>
        <begin position="83"/>
        <end position="93"/>
    </location>
</feature>
<comment type="caution">
    <text evidence="2">The sequence shown here is derived from an EMBL/GenBank/DDBJ whole genome shotgun (WGS) entry which is preliminary data.</text>
</comment>
<accession>A0AAV4XAE6</accession>
<dbReference type="Proteomes" id="UP001054945">
    <property type="component" value="Unassembled WGS sequence"/>
</dbReference>
<feature type="compositionally biased region" description="Basic and acidic residues" evidence="1">
    <location>
        <begin position="72"/>
        <end position="82"/>
    </location>
</feature>
<reference evidence="2 3" key="1">
    <citation type="submission" date="2021-06" db="EMBL/GenBank/DDBJ databases">
        <title>Caerostris extrusa draft genome.</title>
        <authorList>
            <person name="Kono N."/>
            <person name="Arakawa K."/>
        </authorList>
    </citation>
    <scope>NUCLEOTIDE SEQUENCE [LARGE SCALE GENOMIC DNA]</scope>
</reference>
<name>A0AAV4XAE6_CAEEX</name>
<dbReference type="AlphaFoldDB" id="A0AAV4XAE6"/>